<dbReference type="Proteomes" id="UP000198462">
    <property type="component" value="Unassembled WGS sequence"/>
</dbReference>
<protein>
    <recommendedName>
        <fullName evidence="1">diguanylate cyclase</fullName>
        <ecNumber evidence="1">2.7.7.65</ecNumber>
    </recommendedName>
</protein>
<evidence type="ECO:0000256" key="3">
    <source>
        <dbReference type="SAM" id="Phobius"/>
    </source>
</evidence>
<dbReference type="RefSeq" id="WP_088711600.1">
    <property type="nucleotide sequence ID" value="NZ_NFZT01000001.1"/>
</dbReference>
<keyword evidence="3" id="KW-0472">Membrane</keyword>
<feature type="transmembrane region" description="Helical" evidence="3">
    <location>
        <begin position="37"/>
        <end position="56"/>
    </location>
</feature>
<dbReference type="EMBL" id="NFZT01000001">
    <property type="protein sequence ID" value="OWV32808.1"/>
    <property type="molecule type" value="Genomic_DNA"/>
</dbReference>
<feature type="transmembrane region" description="Helical" evidence="3">
    <location>
        <begin position="120"/>
        <end position="138"/>
    </location>
</feature>
<feature type="transmembrane region" description="Helical" evidence="3">
    <location>
        <begin position="6"/>
        <end position="25"/>
    </location>
</feature>
<evidence type="ECO:0000259" key="4">
    <source>
        <dbReference type="PROSITE" id="PS50887"/>
    </source>
</evidence>
<feature type="transmembrane region" description="Helical" evidence="3">
    <location>
        <begin position="185"/>
        <end position="208"/>
    </location>
</feature>
<name>A0A219B4U9_9SPHN</name>
<dbReference type="NCBIfam" id="TIGR00254">
    <property type="entry name" value="GGDEF"/>
    <property type="match status" value="1"/>
</dbReference>
<dbReference type="GO" id="GO:1902201">
    <property type="term" value="P:negative regulation of bacterial-type flagellum-dependent cell motility"/>
    <property type="evidence" value="ECO:0007669"/>
    <property type="project" value="TreeGrafter"/>
</dbReference>
<dbReference type="GO" id="GO:0043709">
    <property type="term" value="P:cell adhesion involved in single-species biofilm formation"/>
    <property type="evidence" value="ECO:0007669"/>
    <property type="project" value="TreeGrafter"/>
</dbReference>
<accession>A0A219B4U9</accession>
<dbReference type="EC" id="2.7.7.65" evidence="1"/>
<dbReference type="PANTHER" id="PTHR45138:SF9">
    <property type="entry name" value="DIGUANYLATE CYCLASE DGCM-RELATED"/>
    <property type="match status" value="1"/>
</dbReference>
<feature type="transmembrane region" description="Helical" evidence="3">
    <location>
        <begin position="150"/>
        <end position="173"/>
    </location>
</feature>
<dbReference type="SMART" id="SM00267">
    <property type="entry name" value="GGDEF"/>
    <property type="match status" value="1"/>
</dbReference>
<evidence type="ECO:0000256" key="1">
    <source>
        <dbReference type="ARBA" id="ARBA00012528"/>
    </source>
</evidence>
<dbReference type="SUPFAM" id="SSF55073">
    <property type="entry name" value="Nucleotide cyclase"/>
    <property type="match status" value="1"/>
</dbReference>
<evidence type="ECO:0000256" key="2">
    <source>
        <dbReference type="ARBA" id="ARBA00034247"/>
    </source>
</evidence>
<sequence>MNIETSAFFWLLTSLYIVFALAFLLISRVVLLRGPALLAAAAAAMAALGLPIDPFAQLSPGLMYGTAVALHLFGNAALASGLLMRRGRPIPVRMFVLLAGLGTAATFFFTLVVTEVSLRRAGVALAAAAISLITAACLRGDNRTVVDRLILGVVLLSALNYAGRILVVSVPLLGGPLSPAQAQAFLPLHLAGMAVAGTALNILFLSALGIDLIRRQAREIGTDALTGLASRRAFMDRLESLGGRQGRRALPAQPGPVGLILIDIDRFKAVNDRFGHAVGDEVLRRTGAALAGAAPGLPARIGGEEFALLVPAPGPADAARTAEDLRRAVEAALAGGLPDGGDITVSLGWVWSGEPHRETASALLLAADDFLYRAKADGRNRAVGGDMAGMAGASAAGPSRIGNAGAAA</sequence>
<feature type="domain" description="GGDEF" evidence="4">
    <location>
        <begin position="255"/>
        <end position="387"/>
    </location>
</feature>
<evidence type="ECO:0000313" key="6">
    <source>
        <dbReference type="Proteomes" id="UP000198462"/>
    </source>
</evidence>
<dbReference type="CDD" id="cd01949">
    <property type="entry name" value="GGDEF"/>
    <property type="match status" value="1"/>
</dbReference>
<dbReference type="AlphaFoldDB" id="A0A219B4U9"/>
<keyword evidence="6" id="KW-1185">Reference proteome</keyword>
<dbReference type="Pfam" id="PF00990">
    <property type="entry name" value="GGDEF"/>
    <property type="match status" value="1"/>
</dbReference>
<keyword evidence="3" id="KW-1133">Transmembrane helix</keyword>
<proteinExistence type="predicted"/>
<organism evidence="5 6">
    <name type="scientific">Pacificimonas flava</name>
    <dbReference type="NCBI Taxonomy" id="1234595"/>
    <lineage>
        <taxon>Bacteria</taxon>
        <taxon>Pseudomonadati</taxon>
        <taxon>Pseudomonadota</taxon>
        <taxon>Alphaproteobacteria</taxon>
        <taxon>Sphingomonadales</taxon>
        <taxon>Sphingosinicellaceae</taxon>
        <taxon>Pacificimonas</taxon>
    </lineage>
</organism>
<feature type="transmembrane region" description="Helical" evidence="3">
    <location>
        <begin position="62"/>
        <end position="83"/>
    </location>
</feature>
<evidence type="ECO:0000313" key="5">
    <source>
        <dbReference type="EMBL" id="OWV32808.1"/>
    </source>
</evidence>
<dbReference type="InterPro" id="IPR050469">
    <property type="entry name" value="Diguanylate_Cyclase"/>
</dbReference>
<dbReference type="Gene3D" id="3.30.70.270">
    <property type="match status" value="1"/>
</dbReference>
<feature type="transmembrane region" description="Helical" evidence="3">
    <location>
        <begin position="95"/>
        <end position="114"/>
    </location>
</feature>
<dbReference type="GO" id="GO:0005886">
    <property type="term" value="C:plasma membrane"/>
    <property type="evidence" value="ECO:0007669"/>
    <property type="project" value="TreeGrafter"/>
</dbReference>
<gene>
    <name evidence="5" type="ORF">B5C34_04635</name>
</gene>
<comment type="catalytic activity">
    <reaction evidence="2">
        <text>2 GTP = 3',3'-c-di-GMP + 2 diphosphate</text>
        <dbReference type="Rhea" id="RHEA:24898"/>
        <dbReference type="ChEBI" id="CHEBI:33019"/>
        <dbReference type="ChEBI" id="CHEBI:37565"/>
        <dbReference type="ChEBI" id="CHEBI:58805"/>
        <dbReference type="EC" id="2.7.7.65"/>
    </reaction>
</comment>
<dbReference type="PROSITE" id="PS50887">
    <property type="entry name" value="GGDEF"/>
    <property type="match status" value="1"/>
</dbReference>
<keyword evidence="3" id="KW-0812">Transmembrane</keyword>
<dbReference type="GO" id="GO:0052621">
    <property type="term" value="F:diguanylate cyclase activity"/>
    <property type="evidence" value="ECO:0007669"/>
    <property type="project" value="UniProtKB-EC"/>
</dbReference>
<dbReference type="InterPro" id="IPR000160">
    <property type="entry name" value="GGDEF_dom"/>
</dbReference>
<dbReference type="InterPro" id="IPR043128">
    <property type="entry name" value="Rev_trsase/Diguanyl_cyclase"/>
</dbReference>
<comment type="caution">
    <text evidence="5">The sequence shown here is derived from an EMBL/GenBank/DDBJ whole genome shotgun (WGS) entry which is preliminary data.</text>
</comment>
<dbReference type="PANTHER" id="PTHR45138">
    <property type="entry name" value="REGULATORY COMPONENTS OF SENSORY TRANSDUCTION SYSTEM"/>
    <property type="match status" value="1"/>
</dbReference>
<dbReference type="InterPro" id="IPR029787">
    <property type="entry name" value="Nucleotide_cyclase"/>
</dbReference>
<reference evidence="6" key="1">
    <citation type="submission" date="2017-05" db="EMBL/GenBank/DDBJ databases">
        <authorList>
            <person name="Lin X."/>
        </authorList>
    </citation>
    <scope>NUCLEOTIDE SEQUENCE [LARGE SCALE GENOMIC DNA]</scope>
    <source>
        <strain evidence="6">JLT2012</strain>
    </source>
</reference>